<keyword evidence="4" id="KW-0808">Transferase</keyword>
<feature type="compositionally biased region" description="Low complexity" evidence="8">
    <location>
        <begin position="728"/>
        <end position="739"/>
    </location>
</feature>
<evidence type="ECO:0000256" key="8">
    <source>
        <dbReference type="SAM" id="MobiDB-lite"/>
    </source>
</evidence>
<reference evidence="11" key="1">
    <citation type="submission" date="2021-06" db="EMBL/GenBank/DDBJ databases">
        <authorList>
            <person name="Arsene-Ploetze F."/>
        </authorList>
    </citation>
    <scope>NUCLEOTIDE SEQUENCE</scope>
    <source>
        <strain evidence="11">SBRY1</strain>
    </source>
</reference>
<evidence type="ECO:0000256" key="6">
    <source>
        <dbReference type="ARBA" id="ARBA00023012"/>
    </source>
</evidence>
<evidence type="ECO:0000256" key="5">
    <source>
        <dbReference type="ARBA" id="ARBA00022777"/>
    </source>
</evidence>
<dbReference type="PANTHER" id="PTHR44936:SF9">
    <property type="entry name" value="SENSOR PROTEIN CREC"/>
    <property type="match status" value="1"/>
</dbReference>
<dbReference type="SMART" id="SM00387">
    <property type="entry name" value="HATPase_c"/>
    <property type="match status" value="1"/>
</dbReference>
<accession>A0A9W4GXJ2</accession>
<dbReference type="RefSeq" id="WP_205047682.1">
    <property type="nucleotide sequence ID" value="NZ_CAJVAX010000001.1"/>
</dbReference>
<dbReference type="PROSITE" id="PS50109">
    <property type="entry name" value="HIS_KIN"/>
    <property type="match status" value="1"/>
</dbReference>
<evidence type="ECO:0000313" key="12">
    <source>
        <dbReference type="Proteomes" id="UP001153328"/>
    </source>
</evidence>
<dbReference type="Proteomes" id="UP001153328">
    <property type="component" value="Unassembled WGS sequence"/>
</dbReference>
<comment type="catalytic activity">
    <reaction evidence="1">
        <text>ATP + protein L-histidine = ADP + protein N-phospho-L-histidine.</text>
        <dbReference type="EC" id="2.7.13.3"/>
    </reaction>
</comment>
<evidence type="ECO:0000256" key="7">
    <source>
        <dbReference type="SAM" id="Coils"/>
    </source>
</evidence>
<dbReference type="InterPro" id="IPR013587">
    <property type="entry name" value="Nitrate/nitrite_sensing"/>
</dbReference>
<feature type="signal peptide" evidence="9">
    <location>
        <begin position="1"/>
        <end position="23"/>
    </location>
</feature>
<dbReference type="Gene3D" id="3.30.565.10">
    <property type="entry name" value="Histidine kinase-like ATPase, C-terminal domain"/>
    <property type="match status" value="1"/>
</dbReference>
<dbReference type="EMBL" id="CAJVAX010000001">
    <property type="protein sequence ID" value="CAG7605523.1"/>
    <property type="molecule type" value="Genomic_DNA"/>
</dbReference>
<evidence type="ECO:0000256" key="4">
    <source>
        <dbReference type="ARBA" id="ARBA00022679"/>
    </source>
</evidence>
<feature type="region of interest" description="Disordered" evidence="8">
    <location>
        <begin position="630"/>
        <end position="671"/>
    </location>
</feature>
<feature type="domain" description="Histidine kinase" evidence="10">
    <location>
        <begin position="517"/>
        <end position="623"/>
    </location>
</feature>
<proteinExistence type="predicted"/>
<feature type="region of interest" description="Disordered" evidence="8">
    <location>
        <begin position="703"/>
        <end position="796"/>
    </location>
</feature>
<dbReference type="Pfam" id="PF02518">
    <property type="entry name" value="HATPase_c"/>
    <property type="match status" value="1"/>
</dbReference>
<name>A0A9W4GXJ2_9ACTN</name>
<keyword evidence="6" id="KW-0902">Two-component regulatory system</keyword>
<gene>
    <name evidence="11" type="ORF">SBRY_10830</name>
</gene>
<keyword evidence="12" id="KW-1185">Reference proteome</keyword>
<keyword evidence="3" id="KW-0597">Phosphoprotein</keyword>
<keyword evidence="7" id="KW-0175">Coiled coil</keyword>
<feature type="compositionally biased region" description="Pro residues" evidence="8">
    <location>
        <begin position="707"/>
        <end position="720"/>
    </location>
</feature>
<dbReference type="InterPro" id="IPR050980">
    <property type="entry name" value="2C_sensor_his_kinase"/>
</dbReference>
<feature type="coiled-coil region" evidence="7">
    <location>
        <begin position="336"/>
        <end position="398"/>
    </location>
</feature>
<dbReference type="GO" id="GO:0000160">
    <property type="term" value="P:phosphorelay signal transduction system"/>
    <property type="evidence" value="ECO:0007669"/>
    <property type="project" value="UniProtKB-KW"/>
</dbReference>
<sequence>MLAALLVCAAAVVAAAVPGVALGVGDLTAAQDRAAAADLATRTIVLAHDLADERDDVAALVAAGAGPPQLPAADGTRTDRQVQDVLDAGPAADLRKALGALPGVRRAALAASAQRQGVQAVVAAYQPLTDALARAGEGPGADPLTRVAGASAVQRGLLVGALTQGGTQPALVSAAQAARVQEAAALADFRASAPADLLDRFDKTVTGTDVTTAEKDTAELLDATELTRTDRALGAAPVKSALTARIDLIRSVEASAATDRAKAATAHRNHTVTVLELRCALGALCLLLLVGSLVALFRSMTRPLAALYRWSRSDAESGQGVEVIGQDEYAAVARRANALTHEAQALRSRAAELAGDLTAQRGATQGTRGALAGAVAEKDALRRAHDELVAHVAELDRELSSAAARNAAHMTHVSLSLRTLGLVERQLALIEGMEEQEQDPDRLATLFQLDHLATRMRRNSENLLVLGGTEHSHGATARPVPLIDVVRGAISEVERYERIRIEVLPGVRVAGRASDDVAHLIAELLDNATGFSAPTTEVLLSGELMETGEVAVAVVDSGIGLPAERLEELNALLADPDPMPPGAVAGMGLYVASRLARRHGVRVRLHSLASGGIQAVVVLPGLLVPPVAPDEPPVTPLDPAAFSGGDPRRHTAPAPAAVPEPVPVPEPAPVTPVPVAPPAHVIHLPAQAPSPDEIHGYALPAAEPISAPEPAPAPAAPPAPAGQSLPQRVRGATGTRRAAPPAPVPPVDAEALRRRLDGLQRGLQAGRAEAVRERDESPAGSRGPADPAGTVEEATR</sequence>
<evidence type="ECO:0000256" key="9">
    <source>
        <dbReference type="SAM" id="SignalP"/>
    </source>
</evidence>
<dbReference type="SUPFAM" id="SSF55874">
    <property type="entry name" value="ATPase domain of HSP90 chaperone/DNA topoisomerase II/histidine kinase"/>
    <property type="match status" value="1"/>
</dbReference>
<dbReference type="InterPro" id="IPR005467">
    <property type="entry name" value="His_kinase_dom"/>
</dbReference>
<comment type="caution">
    <text evidence="11">The sequence shown here is derived from an EMBL/GenBank/DDBJ whole genome shotgun (WGS) entry which is preliminary data.</text>
</comment>
<evidence type="ECO:0000256" key="1">
    <source>
        <dbReference type="ARBA" id="ARBA00000085"/>
    </source>
</evidence>
<organism evidence="11 12">
    <name type="scientific">Actinacidiphila bryophytorum</name>
    <dbReference type="NCBI Taxonomy" id="1436133"/>
    <lineage>
        <taxon>Bacteria</taxon>
        <taxon>Bacillati</taxon>
        <taxon>Actinomycetota</taxon>
        <taxon>Actinomycetes</taxon>
        <taxon>Kitasatosporales</taxon>
        <taxon>Streptomycetaceae</taxon>
        <taxon>Actinacidiphila</taxon>
    </lineage>
</organism>
<dbReference type="InterPro" id="IPR036890">
    <property type="entry name" value="HATPase_C_sf"/>
</dbReference>
<dbReference type="GO" id="GO:0004673">
    <property type="term" value="F:protein histidine kinase activity"/>
    <property type="evidence" value="ECO:0007669"/>
    <property type="project" value="UniProtKB-EC"/>
</dbReference>
<dbReference type="AlphaFoldDB" id="A0A9W4GXJ2"/>
<evidence type="ECO:0000256" key="2">
    <source>
        <dbReference type="ARBA" id="ARBA00012438"/>
    </source>
</evidence>
<evidence type="ECO:0000256" key="3">
    <source>
        <dbReference type="ARBA" id="ARBA00022553"/>
    </source>
</evidence>
<keyword evidence="9" id="KW-0732">Signal</keyword>
<dbReference type="EC" id="2.7.13.3" evidence="2"/>
<evidence type="ECO:0000313" key="11">
    <source>
        <dbReference type="EMBL" id="CAG7605523.1"/>
    </source>
</evidence>
<dbReference type="Pfam" id="PF08376">
    <property type="entry name" value="NIT"/>
    <property type="match status" value="1"/>
</dbReference>
<dbReference type="PANTHER" id="PTHR44936">
    <property type="entry name" value="SENSOR PROTEIN CREC"/>
    <property type="match status" value="1"/>
</dbReference>
<evidence type="ECO:0000259" key="10">
    <source>
        <dbReference type="PROSITE" id="PS50109"/>
    </source>
</evidence>
<feature type="compositionally biased region" description="Pro residues" evidence="8">
    <location>
        <begin position="656"/>
        <end position="671"/>
    </location>
</feature>
<dbReference type="InterPro" id="IPR003594">
    <property type="entry name" value="HATPase_dom"/>
</dbReference>
<feature type="chain" id="PRO_5040737681" description="histidine kinase" evidence="9">
    <location>
        <begin position="24"/>
        <end position="796"/>
    </location>
</feature>
<keyword evidence="5 11" id="KW-0418">Kinase</keyword>
<protein>
    <recommendedName>
        <fullName evidence="2">histidine kinase</fullName>
        <ecNumber evidence="2">2.7.13.3</ecNumber>
    </recommendedName>
</protein>